<proteinExistence type="predicted"/>
<dbReference type="InterPro" id="IPR009000">
    <property type="entry name" value="Transl_B-barrel_sf"/>
</dbReference>
<name>A0A1H3HCS3_9GAMM</name>
<dbReference type="STRING" id="595670.SAMN05421643_10422"/>
<sequence>MTQALYLSGKTCADVNVIECKLTQEGLFAVQLAATPFHPQGGGQPSDIGKINAVTVEHVAMQDKEIIHYCRQEIPLGKAYAQINLDKRQYFSRLHSAGHLIGHVMQAFGWEPIKAQHWPEDSKVQFIKSEAAQDIDVASLQAICNQYISDNLQKFITQNANGYREINFGHLPAFACGGTHVESLAEIIEISIAEYKLKKGKLTIHYKISDEHP</sequence>
<protein>
    <submittedName>
        <fullName evidence="1">Ser-tRNA(Ala) deacylase AlaX (Editing enzyme)</fullName>
    </submittedName>
</protein>
<dbReference type="AlphaFoldDB" id="A0A1H3HCS3"/>
<dbReference type="GO" id="GO:0000166">
    <property type="term" value="F:nucleotide binding"/>
    <property type="evidence" value="ECO:0007669"/>
    <property type="project" value="InterPro"/>
</dbReference>
<dbReference type="Proteomes" id="UP000199035">
    <property type="component" value="Unassembled WGS sequence"/>
</dbReference>
<dbReference type="Gene3D" id="2.40.30.130">
    <property type="match status" value="1"/>
</dbReference>
<dbReference type="PANTHER" id="PTHR43462">
    <property type="entry name" value="ALANYL-TRNA EDITING PROTEIN"/>
    <property type="match status" value="1"/>
</dbReference>
<reference evidence="2" key="1">
    <citation type="submission" date="2016-10" db="EMBL/GenBank/DDBJ databases">
        <authorList>
            <person name="Varghese N."/>
            <person name="Submissions S."/>
        </authorList>
    </citation>
    <scope>NUCLEOTIDE SEQUENCE [LARGE SCALE GENOMIC DNA]</scope>
    <source>
        <strain evidence="2">ANC 5109</strain>
    </source>
</reference>
<dbReference type="RefSeq" id="WP_092688109.1">
    <property type="nucleotide sequence ID" value="NZ_FNPK01000004.1"/>
</dbReference>
<dbReference type="SUPFAM" id="SSF55186">
    <property type="entry name" value="ThrRS/AlaRS common domain"/>
    <property type="match status" value="1"/>
</dbReference>
<evidence type="ECO:0000313" key="1">
    <source>
        <dbReference type="EMBL" id="SDY13257.1"/>
    </source>
</evidence>
<dbReference type="EMBL" id="FNPK01000004">
    <property type="protein sequence ID" value="SDY13257.1"/>
    <property type="molecule type" value="Genomic_DNA"/>
</dbReference>
<dbReference type="SUPFAM" id="SSF50447">
    <property type="entry name" value="Translation proteins"/>
    <property type="match status" value="1"/>
</dbReference>
<evidence type="ECO:0000313" key="2">
    <source>
        <dbReference type="Proteomes" id="UP000199035"/>
    </source>
</evidence>
<dbReference type="InterPro" id="IPR051335">
    <property type="entry name" value="Alanyl-tRNA_Editing_Enzymes"/>
</dbReference>
<dbReference type="InterPro" id="IPR018163">
    <property type="entry name" value="Thr/Ala-tRNA-synth_IIc_edit"/>
</dbReference>
<organism evidence="1 2">
    <name type="scientific">Acinetobacter kyonggiensis</name>
    <dbReference type="NCBI Taxonomy" id="595670"/>
    <lineage>
        <taxon>Bacteria</taxon>
        <taxon>Pseudomonadati</taxon>
        <taxon>Pseudomonadota</taxon>
        <taxon>Gammaproteobacteria</taxon>
        <taxon>Moraxellales</taxon>
        <taxon>Moraxellaceae</taxon>
        <taxon>Acinetobacter</taxon>
    </lineage>
</organism>
<gene>
    <name evidence="1" type="ORF">SAMN05421643_10422</name>
</gene>
<dbReference type="PANTHER" id="PTHR43462:SF2">
    <property type="entry name" value="THREONYL AND ALANYL TRNA SYNTHETASE SECOND ADDITIONAL DOMAIN-CONTAINING PROTEIN"/>
    <property type="match status" value="1"/>
</dbReference>
<accession>A0A1H3HCS3</accession>
<keyword evidence="2" id="KW-1185">Reference proteome</keyword>
<dbReference type="Gene3D" id="3.30.980.10">
    <property type="entry name" value="Threonyl-trna Synthetase, Chain A, domain 2"/>
    <property type="match status" value="1"/>
</dbReference>